<evidence type="ECO:0000313" key="4">
    <source>
        <dbReference type="WBParaSite" id="PgR006_g171_t01"/>
    </source>
</evidence>
<protein>
    <submittedName>
        <fullName evidence="4">EB domain-containing protein</fullName>
    </submittedName>
</protein>
<dbReference type="Pfam" id="PF01683">
    <property type="entry name" value="EB"/>
    <property type="match status" value="1"/>
</dbReference>
<feature type="signal peptide" evidence="1">
    <location>
        <begin position="1"/>
        <end position="38"/>
    </location>
</feature>
<dbReference type="Proteomes" id="UP000887569">
    <property type="component" value="Unplaced"/>
</dbReference>
<name>A0A915AEE0_PARUN</name>
<keyword evidence="1" id="KW-0732">Signal</keyword>
<dbReference type="WBParaSite" id="PgR006_g171_t01">
    <property type="protein sequence ID" value="PgR006_g171_t01"/>
    <property type="gene ID" value="PgR006_g171"/>
</dbReference>
<keyword evidence="3" id="KW-1185">Reference proteome</keyword>
<evidence type="ECO:0000256" key="1">
    <source>
        <dbReference type="SAM" id="SignalP"/>
    </source>
</evidence>
<accession>A0A915AEE0</accession>
<dbReference type="SMART" id="SM00289">
    <property type="entry name" value="WR1"/>
    <property type="match status" value="3"/>
</dbReference>
<dbReference type="InterPro" id="IPR006149">
    <property type="entry name" value="EB_dom"/>
</dbReference>
<dbReference type="AlphaFoldDB" id="A0A915AEE0"/>
<proteinExistence type="predicted"/>
<evidence type="ECO:0000259" key="2">
    <source>
        <dbReference type="Pfam" id="PF01683"/>
    </source>
</evidence>
<reference evidence="4" key="1">
    <citation type="submission" date="2022-11" db="UniProtKB">
        <authorList>
            <consortium name="WormBaseParasite"/>
        </authorList>
    </citation>
    <scope>IDENTIFICATION</scope>
</reference>
<feature type="domain" description="EB" evidence="2">
    <location>
        <begin position="128"/>
        <end position="180"/>
    </location>
</feature>
<sequence>MISTNRYDQFPSSHKAMFHFVALLYALFLFAKIPSINAQCPSGSVALLHNSRCVTNIQCQNQAPGYICYNGVCCSDGTDTVSTVPYDGYCTMTNQCRVEHTKCLNNHCVCDNEYAYSGQACVPVIKNCGSNEVSVGGSCYRKVSYGFQCEHAEQCNYDGGVCSDGLCRCANGFLFDNTKCLPQITTATCRQPNAKVEIINGVVKNCYNEPCAVGYFCEFNENFNNGQYICCGSDANDIYGIIRLLPGTDKPLECSTENSCTYVNTPNCVMSPRYGYKVCCSTMIC</sequence>
<evidence type="ECO:0000313" key="3">
    <source>
        <dbReference type="Proteomes" id="UP000887569"/>
    </source>
</evidence>
<feature type="chain" id="PRO_5037389979" evidence="1">
    <location>
        <begin position="39"/>
        <end position="285"/>
    </location>
</feature>
<dbReference type="InterPro" id="IPR006150">
    <property type="entry name" value="Cys_repeat_1"/>
</dbReference>
<organism evidence="3 4">
    <name type="scientific">Parascaris univalens</name>
    <name type="common">Nematode worm</name>
    <dbReference type="NCBI Taxonomy" id="6257"/>
    <lineage>
        <taxon>Eukaryota</taxon>
        <taxon>Metazoa</taxon>
        <taxon>Ecdysozoa</taxon>
        <taxon>Nematoda</taxon>
        <taxon>Chromadorea</taxon>
        <taxon>Rhabditida</taxon>
        <taxon>Spirurina</taxon>
        <taxon>Ascaridomorpha</taxon>
        <taxon>Ascaridoidea</taxon>
        <taxon>Ascarididae</taxon>
        <taxon>Parascaris</taxon>
    </lineage>
</organism>